<evidence type="ECO:0000259" key="1">
    <source>
        <dbReference type="Pfam" id="PF07607"/>
    </source>
</evidence>
<sequence>MNQTITRREVSSLSFPASLSAIRTRCSAIRSQNSVKRFVAVTLLQVLIAGGMLSAGRCSGGAPGLIEFTLGSNSLLGIPIMDFPSELIVLARDGQLHTLTGKAKETIRALDASYQPATLMEMKVDLQKEFGRDFEVISTQHFLVVQPRGRGERWPQLFERSHRAFVAYMSRRGVKIRRGRFPMVAVVMPDSAAMYAELQRMNVDVKRVAGIYARESNRVITHDGGHLRFIADTVRHEAAHQSAYNYNVHSRVVITPRWVTEGVGQMFEPEAMVRGQSGLHTRDRVNQSSLEQIKIRYDGGRSPEFAEAVRDLVGANEMFNNPATTADAYAVAWAMMFYLAEREPEQFTAVLSGTASRGTYQPYDRFARLNDFERWVGTDIDQFAKKVSWFLKSL</sequence>
<dbReference type="RefSeq" id="WP_145207691.1">
    <property type="nucleotide sequence ID" value="NZ_CP036432.1"/>
</dbReference>
<name>A0ABX5XJ13_9BACT</name>
<dbReference type="InterPro" id="IPR011464">
    <property type="entry name" value="DUF1570"/>
</dbReference>
<protein>
    <recommendedName>
        <fullName evidence="1">DUF1570 domain-containing protein</fullName>
    </recommendedName>
</protein>
<accession>A0ABX5XJ13</accession>
<proteinExistence type="predicted"/>
<dbReference type="EMBL" id="CP036432">
    <property type="protein sequence ID" value="QDV81974.1"/>
    <property type="molecule type" value="Genomic_DNA"/>
</dbReference>
<evidence type="ECO:0000313" key="3">
    <source>
        <dbReference type="Proteomes" id="UP000318081"/>
    </source>
</evidence>
<keyword evidence="3" id="KW-1185">Reference proteome</keyword>
<feature type="domain" description="DUF1570" evidence="1">
    <location>
        <begin position="232"/>
        <end position="357"/>
    </location>
</feature>
<dbReference type="Pfam" id="PF07607">
    <property type="entry name" value="DUF1570"/>
    <property type="match status" value="1"/>
</dbReference>
<organism evidence="2 3">
    <name type="scientific">Stieleria magnilauensis</name>
    <dbReference type="NCBI Taxonomy" id="2527963"/>
    <lineage>
        <taxon>Bacteria</taxon>
        <taxon>Pseudomonadati</taxon>
        <taxon>Planctomycetota</taxon>
        <taxon>Planctomycetia</taxon>
        <taxon>Pirellulales</taxon>
        <taxon>Pirellulaceae</taxon>
        <taxon>Stieleria</taxon>
    </lineage>
</organism>
<gene>
    <name evidence="2" type="ORF">TBK1r_08990</name>
</gene>
<evidence type="ECO:0000313" key="2">
    <source>
        <dbReference type="EMBL" id="QDV81974.1"/>
    </source>
</evidence>
<reference evidence="2 3" key="1">
    <citation type="submission" date="2019-02" db="EMBL/GenBank/DDBJ databases">
        <title>Deep-cultivation of Planctomycetes and their phenomic and genomic characterization uncovers novel biology.</title>
        <authorList>
            <person name="Wiegand S."/>
            <person name="Jogler M."/>
            <person name="Boedeker C."/>
            <person name="Pinto D."/>
            <person name="Vollmers J."/>
            <person name="Rivas-Marin E."/>
            <person name="Kohn T."/>
            <person name="Peeters S.H."/>
            <person name="Heuer A."/>
            <person name="Rast P."/>
            <person name="Oberbeckmann S."/>
            <person name="Bunk B."/>
            <person name="Jeske O."/>
            <person name="Meyerdierks A."/>
            <person name="Storesund J.E."/>
            <person name="Kallscheuer N."/>
            <person name="Luecker S."/>
            <person name="Lage O.M."/>
            <person name="Pohl T."/>
            <person name="Merkel B.J."/>
            <person name="Hornburger P."/>
            <person name="Mueller R.-W."/>
            <person name="Bruemmer F."/>
            <person name="Labrenz M."/>
            <person name="Spormann A.M."/>
            <person name="Op den Camp H."/>
            <person name="Overmann J."/>
            <person name="Amann R."/>
            <person name="Jetten M.S.M."/>
            <person name="Mascher T."/>
            <person name="Medema M.H."/>
            <person name="Devos D.P."/>
            <person name="Kaster A.-K."/>
            <person name="Ovreas L."/>
            <person name="Rohde M."/>
            <person name="Galperin M.Y."/>
            <person name="Jogler C."/>
        </authorList>
    </citation>
    <scope>NUCLEOTIDE SEQUENCE [LARGE SCALE GENOMIC DNA]</scope>
    <source>
        <strain evidence="2 3">TBK1r</strain>
    </source>
</reference>
<dbReference type="Proteomes" id="UP000318081">
    <property type="component" value="Chromosome"/>
</dbReference>